<dbReference type="EMBL" id="JAYGHX010000002">
    <property type="protein sequence ID" value="MEA5390680.1"/>
    <property type="molecule type" value="Genomic_DNA"/>
</dbReference>
<dbReference type="RefSeq" id="WP_323304756.1">
    <property type="nucleotide sequence ID" value="NZ_JAYGHX010000002.1"/>
</dbReference>
<evidence type="ECO:0000313" key="3">
    <source>
        <dbReference type="Proteomes" id="UP001304461"/>
    </source>
</evidence>
<proteinExistence type="predicted"/>
<dbReference type="Proteomes" id="UP001304461">
    <property type="component" value="Unassembled WGS sequence"/>
</dbReference>
<name>A0ABU5RSD9_9CYAN</name>
<protein>
    <submittedName>
        <fullName evidence="2">Uncharacterized protein</fullName>
    </submittedName>
</protein>
<keyword evidence="1" id="KW-1133">Transmembrane helix</keyword>
<keyword evidence="3" id="KW-1185">Reference proteome</keyword>
<evidence type="ECO:0000256" key="1">
    <source>
        <dbReference type="SAM" id="Phobius"/>
    </source>
</evidence>
<feature type="transmembrane region" description="Helical" evidence="1">
    <location>
        <begin position="6"/>
        <end position="24"/>
    </location>
</feature>
<gene>
    <name evidence="2" type="ORF">VB738_05320</name>
</gene>
<comment type="caution">
    <text evidence="2">The sequence shown here is derived from an EMBL/GenBank/DDBJ whole genome shotgun (WGS) entry which is preliminary data.</text>
</comment>
<accession>A0ABU5RSD9</accession>
<sequence>MVDERAVVMVLAVTVVAAGTVTAITRPGLWRLGQEGTPAASSGVRYGGSYRSGRWVTTTPRRQDWSGFQGRGPGAAK</sequence>
<keyword evidence="1" id="KW-0472">Membrane</keyword>
<reference evidence="2 3" key="1">
    <citation type="submission" date="2023-12" db="EMBL/GenBank/DDBJ databases">
        <title>Baltic Sea Cyanobacteria.</title>
        <authorList>
            <person name="Delbaje E."/>
            <person name="Fewer D.P."/>
            <person name="Shishido T.K."/>
        </authorList>
    </citation>
    <scope>NUCLEOTIDE SEQUENCE [LARGE SCALE GENOMIC DNA]</scope>
    <source>
        <strain evidence="2 3">UHCC 0139</strain>
    </source>
</reference>
<organism evidence="2 3">
    <name type="scientific">Cyanobium gracile UHCC 0139</name>
    <dbReference type="NCBI Taxonomy" id="3110308"/>
    <lineage>
        <taxon>Bacteria</taxon>
        <taxon>Bacillati</taxon>
        <taxon>Cyanobacteriota</taxon>
        <taxon>Cyanophyceae</taxon>
        <taxon>Synechococcales</taxon>
        <taxon>Prochlorococcaceae</taxon>
        <taxon>Cyanobium</taxon>
    </lineage>
</organism>
<evidence type="ECO:0000313" key="2">
    <source>
        <dbReference type="EMBL" id="MEA5390680.1"/>
    </source>
</evidence>
<keyword evidence="1" id="KW-0812">Transmembrane</keyword>